<dbReference type="Gene3D" id="1.10.490.10">
    <property type="entry name" value="Globins"/>
    <property type="match status" value="1"/>
</dbReference>
<comment type="similarity">
    <text evidence="1">Belongs to the globin family.</text>
</comment>
<dbReference type="InterPro" id="IPR012292">
    <property type="entry name" value="Globin/Proto"/>
</dbReference>
<feature type="domain" description="Globin" evidence="3">
    <location>
        <begin position="14"/>
        <end position="177"/>
    </location>
</feature>
<keyword evidence="5" id="KW-1185">Reference proteome</keyword>
<name>A0AAN4Z7E0_9BILA</name>
<dbReference type="CDD" id="cd01040">
    <property type="entry name" value="Mb-like"/>
    <property type="match status" value="1"/>
</dbReference>
<dbReference type="AlphaFoldDB" id="A0AAN4Z7E0"/>
<comment type="caution">
    <text evidence="4">The sequence shown here is derived from an EMBL/GenBank/DDBJ whole genome shotgun (WGS) entry which is preliminary data.</text>
</comment>
<dbReference type="GO" id="GO:0019825">
    <property type="term" value="F:oxygen binding"/>
    <property type="evidence" value="ECO:0007669"/>
    <property type="project" value="InterPro"/>
</dbReference>
<evidence type="ECO:0000256" key="2">
    <source>
        <dbReference type="SAM" id="MobiDB-lite"/>
    </source>
</evidence>
<feature type="region of interest" description="Disordered" evidence="2">
    <location>
        <begin position="194"/>
        <end position="236"/>
    </location>
</feature>
<dbReference type="GO" id="GO:0020037">
    <property type="term" value="F:heme binding"/>
    <property type="evidence" value="ECO:0007669"/>
    <property type="project" value="InterPro"/>
</dbReference>
<feature type="non-terminal residue" evidence="4">
    <location>
        <position position="1"/>
    </location>
</feature>
<evidence type="ECO:0000259" key="3">
    <source>
        <dbReference type="PROSITE" id="PS01033"/>
    </source>
</evidence>
<dbReference type="GO" id="GO:0005344">
    <property type="term" value="F:oxygen carrier activity"/>
    <property type="evidence" value="ECO:0007669"/>
    <property type="project" value="UniProtKB-KW"/>
</dbReference>
<keyword evidence="1" id="KW-0561">Oxygen transport</keyword>
<dbReference type="SUPFAM" id="SSF46458">
    <property type="entry name" value="Globin-like"/>
    <property type="match status" value="1"/>
</dbReference>
<keyword evidence="1" id="KW-0813">Transport</keyword>
<evidence type="ECO:0000256" key="1">
    <source>
        <dbReference type="RuleBase" id="RU000356"/>
    </source>
</evidence>
<reference evidence="5" key="1">
    <citation type="submission" date="2022-10" db="EMBL/GenBank/DDBJ databases">
        <title>Genome assembly of Pristionchus species.</title>
        <authorList>
            <person name="Yoshida K."/>
            <person name="Sommer R.J."/>
        </authorList>
    </citation>
    <scope>NUCLEOTIDE SEQUENCE [LARGE SCALE GENOMIC DNA]</scope>
    <source>
        <strain evidence="5">RS5460</strain>
    </source>
</reference>
<dbReference type="Proteomes" id="UP001328107">
    <property type="component" value="Unassembled WGS sequence"/>
</dbReference>
<dbReference type="InterPro" id="IPR044399">
    <property type="entry name" value="Mb-like_M"/>
</dbReference>
<dbReference type="EMBL" id="BTRK01000001">
    <property type="protein sequence ID" value="GMR31830.1"/>
    <property type="molecule type" value="Genomic_DNA"/>
</dbReference>
<keyword evidence="1" id="KW-0479">Metal-binding</keyword>
<dbReference type="InterPro" id="IPR009050">
    <property type="entry name" value="Globin-like_sf"/>
</dbReference>
<dbReference type="Pfam" id="PF00042">
    <property type="entry name" value="Globin"/>
    <property type="match status" value="1"/>
</dbReference>
<evidence type="ECO:0000313" key="5">
    <source>
        <dbReference type="Proteomes" id="UP001328107"/>
    </source>
</evidence>
<protein>
    <recommendedName>
        <fullName evidence="3">Globin domain-containing protein</fullName>
    </recommendedName>
</protein>
<accession>A0AAN4Z7E0</accession>
<proteinExistence type="inferred from homology"/>
<keyword evidence="1" id="KW-0349">Heme</keyword>
<evidence type="ECO:0000313" key="4">
    <source>
        <dbReference type="EMBL" id="GMR31830.1"/>
    </source>
</evidence>
<gene>
    <name evidence="4" type="ORF">PMAYCL1PPCAC_02025</name>
</gene>
<organism evidence="4 5">
    <name type="scientific">Pristionchus mayeri</name>
    <dbReference type="NCBI Taxonomy" id="1317129"/>
    <lineage>
        <taxon>Eukaryota</taxon>
        <taxon>Metazoa</taxon>
        <taxon>Ecdysozoa</taxon>
        <taxon>Nematoda</taxon>
        <taxon>Chromadorea</taxon>
        <taxon>Rhabditida</taxon>
        <taxon>Rhabditina</taxon>
        <taxon>Diplogasteromorpha</taxon>
        <taxon>Diplogasteroidea</taxon>
        <taxon>Neodiplogasteridae</taxon>
        <taxon>Pristionchus</taxon>
    </lineage>
</organism>
<dbReference type="InterPro" id="IPR000971">
    <property type="entry name" value="Globin"/>
</dbReference>
<sequence length="251" mass="27875">LSTHSISVIQMEIGLSKDKTDFMAAHWPSHYGTLYDMGLTAFDNLFAHNPGLRKHFGFAENDPSSTWKEDERIRKMVLSLQQILTEAVNTLECREAEALNSFVNSLRELGGLHRAIADGVNPDAFTLLFALLPEVIVDVTSNRSKSGPLSSEDRTELLSVWRAITRFMANQVMTGWERNKVPTSSKYLKSYNEKCPRSSAGRPVTPSAKSTASLPGFVPDTFPQASDEEGKRHNSISLRHVALSPLSALRK</sequence>
<dbReference type="PROSITE" id="PS01033">
    <property type="entry name" value="GLOBIN"/>
    <property type="match status" value="1"/>
</dbReference>
<keyword evidence="1" id="KW-0408">Iron</keyword>